<evidence type="ECO:0000256" key="1">
    <source>
        <dbReference type="SAM" id="MobiDB-lite"/>
    </source>
</evidence>
<dbReference type="SUPFAM" id="SSF48452">
    <property type="entry name" value="TPR-like"/>
    <property type="match status" value="1"/>
</dbReference>
<dbReference type="GO" id="GO:0005741">
    <property type="term" value="C:mitochondrial outer membrane"/>
    <property type="evidence" value="ECO:0007669"/>
    <property type="project" value="TreeGrafter"/>
</dbReference>
<dbReference type="AlphaFoldDB" id="A0A8E2DGR5"/>
<evidence type="ECO:0000313" key="3">
    <source>
        <dbReference type="Proteomes" id="UP000250043"/>
    </source>
</evidence>
<evidence type="ECO:0000313" key="2">
    <source>
        <dbReference type="EMBL" id="OCH86247.1"/>
    </source>
</evidence>
<accession>A0A8E2DGR5</accession>
<proteinExistence type="predicted"/>
<dbReference type="GO" id="GO:0005634">
    <property type="term" value="C:nucleus"/>
    <property type="evidence" value="ECO:0007669"/>
    <property type="project" value="TreeGrafter"/>
</dbReference>
<dbReference type="EMBL" id="KV722537">
    <property type="protein sequence ID" value="OCH86247.1"/>
    <property type="molecule type" value="Genomic_DNA"/>
</dbReference>
<reference evidence="2 3" key="1">
    <citation type="submission" date="2016-07" db="EMBL/GenBank/DDBJ databases">
        <title>Draft genome of the white-rot fungus Obba rivulosa 3A-2.</title>
        <authorList>
            <consortium name="DOE Joint Genome Institute"/>
            <person name="Miettinen O."/>
            <person name="Riley R."/>
            <person name="Acob R."/>
            <person name="Barry K."/>
            <person name="Cullen D."/>
            <person name="De Vries R."/>
            <person name="Hainaut M."/>
            <person name="Hatakka A."/>
            <person name="Henrissat B."/>
            <person name="Hilden K."/>
            <person name="Kuo R."/>
            <person name="Labutti K."/>
            <person name="Lipzen A."/>
            <person name="Makela M.R."/>
            <person name="Sandor L."/>
            <person name="Spatafora J.W."/>
            <person name="Grigoriev I.V."/>
            <person name="Hibbett D.S."/>
        </authorList>
    </citation>
    <scope>NUCLEOTIDE SEQUENCE [LARGE SCALE GENOMIC DNA]</scope>
    <source>
        <strain evidence="2 3">3A-2</strain>
    </source>
</reference>
<sequence length="638" mass="70681">MDSSTDVTPWHEEAPPLPKGPYRPERALEDIPGISYALHLFLASHMVESEEYCHKADPKKERLYFATGYGLIQCVKGLMSFEDEDLLAALNHIRHGNAVASQHRKRAASLPTRLAGLVMGSLNTSGVGFIKSMTAVERHAELVYAESLFEKALVGIVYSGDWLAFVKEAGRLNMRTTINIYRQLGKFIDAADAEAQAQGRGPEDSSIDAHFRSGVYLGVGLSNLILSLMPSKLLTIVELFGYKGDRQAGLAYLMKAGGWSKESPEPAVGPKEEGVRRTICDMALLIFHLVLSSFTFDCVDINMAQKIIDYNIRRYPNGIFFLFGQGRLSLCRSQPAQAIEWYQKALNAQNQYRNLHQISYWEMAVANLALWDVAASLDCWRKLAAEATWSKATYAYGTAVCLLQLGGDGRREEAAEIMDKIPELRQRIAGKSIPLEKFAARKARKFKEQGGRLTLPALELSYIFLGIQRAPQDVIATKLLPLVDASLAELEAHKEKPAAYQGGQGFWDDWCLAHFLRGICLRYVAYPDPDAVVDPSQSVDISRADAEKGALAAFETVFADSPKVLLDHHIIYYSHYEYGRLLACAGDKEGARRHLDLVMSGKPLEGPGATRKGKYSLENALHVKTHAALEALDKGGRL</sequence>
<name>A0A8E2DGR5_9APHY</name>
<dbReference type="GO" id="GO:0005829">
    <property type="term" value="C:cytosol"/>
    <property type="evidence" value="ECO:0007669"/>
    <property type="project" value="TreeGrafter"/>
</dbReference>
<dbReference type="InterPro" id="IPR019412">
    <property type="entry name" value="IML2/TPR_39"/>
</dbReference>
<dbReference type="OrthoDB" id="43460at2759"/>
<keyword evidence="3" id="KW-1185">Reference proteome</keyword>
<feature type="region of interest" description="Disordered" evidence="1">
    <location>
        <begin position="1"/>
        <end position="22"/>
    </location>
</feature>
<dbReference type="PANTHER" id="PTHR31859:SF1">
    <property type="entry name" value="TETRATRICOPEPTIDE REPEAT PROTEIN 39C"/>
    <property type="match status" value="1"/>
</dbReference>
<dbReference type="PANTHER" id="PTHR31859">
    <property type="entry name" value="TETRATRICOPEPTIDE REPEAT PROTEIN 39 FAMILY MEMBER"/>
    <property type="match status" value="1"/>
</dbReference>
<dbReference type="Gene3D" id="1.25.40.10">
    <property type="entry name" value="Tetratricopeptide repeat domain"/>
    <property type="match status" value="1"/>
</dbReference>
<gene>
    <name evidence="2" type="ORF">OBBRIDRAFT_838313</name>
</gene>
<protein>
    <recommendedName>
        <fullName evidence="4">Tetratricopeptide repeat protein 39B</fullName>
    </recommendedName>
</protein>
<dbReference type="Proteomes" id="UP000250043">
    <property type="component" value="Unassembled WGS sequence"/>
</dbReference>
<dbReference type="InterPro" id="IPR011990">
    <property type="entry name" value="TPR-like_helical_dom_sf"/>
</dbReference>
<dbReference type="Pfam" id="PF10300">
    <property type="entry name" value="Iml2-TPR_39"/>
    <property type="match status" value="1"/>
</dbReference>
<evidence type="ECO:0008006" key="4">
    <source>
        <dbReference type="Google" id="ProtNLM"/>
    </source>
</evidence>
<organism evidence="2 3">
    <name type="scientific">Obba rivulosa</name>
    <dbReference type="NCBI Taxonomy" id="1052685"/>
    <lineage>
        <taxon>Eukaryota</taxon>
        <taxon>Fungi</taxon>
        <taxon>Dikarya</taxon>
        <taxon>Basidiomycota</taxon>
        <taxon>Agaricomycotina</taxon>
        <taxon>Agaricomycetes</taxon>
        <taxon>Polyporales</taxon>
        <taxon>Gelatoporiaceae</taxon>
        <taxon>Obba</taxon>
    </lineage>
</organism>